<dbReference type="EMBL" id="VSRR010129178">
    <property type="protein sequence ID" value="MPD01928.1"/>
    <property type="molecule type" value="Genomic_DNA"/>
</dbReference>
<gene>
    <name evidence="2" type="ORF">E2C01_097477</name>
</gene>
<name>A0A5B7K9P9_PORTR</name>
<feature type="region of interest" description="Disordered" evidence="1">
    <location>
        <begin position="1"/>
        <end position="41"/>
    </location>
</feature>
<evidence type="ECO:0000313" key="2">
    <source>
        <dbReference type="EMBL" id="MPD01928.1"/>
    </source>
</evidence>
<evidence type="ECO:0000256" key="1">
    <source>
        <dbReference type="SAM" id="MobiDB-lite"/>
    </source>
</evidence>
<reference evidence="2 3" key="1">
    <citation type="submission" date="2019-05" db="EMBL/GenBank/DDBJ databases">
        <title>Another draft genome of Portunus trituberculatus and its Hox gene families provides insights of decapod evolution.</title>
        <authorList>
            <person name="Jeong J.-H."/>
            <person name="Song I."/>
            <person name="Kim S."/>
            <person name="Choi T."/>
            <person name="Kim D."/>
            <person name="Ryu S."/>
            <person name="Kim W."/>
        </authorList>
    </citation>
    <scope>NUCLEOTIDE SEQUENCE [LARGE SCALE GENOMIC DNA]</scope>
    <source>
        <tissue evidence="2">Muscle</tissue>
    </source>
</reference>
<sequence length="119" mass="13319">MGQDSSYSCPLPDTTTTTTTTTSTTTITTLPPTPLLPPCKVNDRRCKPRLQCVPHLSSSGYKKNMKLLTGSNGKTCRKTRSFISDLKIETRKGWMKEIGRNVKKKERIMGQKIEARKEG</sequence>
<evidence type="ECO:0000313" key="3">
    <source>
        <dbReference type="Proteomes" id="UP000324222"/>
    </source>
</evidence>
<dbReference type="Proteomes" id="UP000324222">
    <property type="component" value="Unassembled WGS sequence"/>
</dbReference>
<feature type="compositionally biased region" description="Low complexity" evidence="1">
    <location>
        <begin position="10"/>
        <end position="30"/>
    </location>
</feature>
<keyword evidence="3" id="KW-1185">Reference proteome</keyword>
<proteinExistence type="predicted"/>
<comment type="caution">
    <text evidence="2">The sequence shown here is derived from an EMBL/GenBank/DDBJ whole genome shotgun (WGS) entry which is preliminary data.</text>
</comment>
<protein>
    <submittedName>
        <fullName evidence="2">Uncharacterized protein</fullName>
    </submittedName>
</protein>
<dbReference type="AlphaFoldDB" id="A0A5B7K9P9"/>
<accession>A0A5B7K9P9</accession>
<organism evidence="2 3">
    <name type="scientific">Portunus trituberculatus</name>
    <name type="common">Swimming crab</name>
    <name type="synonym">Neptunus trituberculatus</name>
    <dbReference type="NCBI Taxonomy" id="210409"/>
    <lineage>
        <taxon>Eukaryota</taxon>
        <taxon>Metazoa</taxon>
        <taxon>Ecdysozoa</taxon>
        <taxon>Arthropoda</taxon>
        <taxon>Crustacea</taxon>
        <taxon>Multicrustacea</taxon>
        <taxon>Malacostraca</taxon>
        <taxon>Eumalacostraca</taxon>
        <taxon>Eucarida</taxon>
        <taxon>Decapoda</taxon>
        <taxon>Pleocyemata</taxon>
        <taxon>Brachyura</taxon>
        <taxon>Eubrachyura</taxon>
        <taxon>Portunoidea</taxon>
        <taxon>Portunidae</taxon>
        <taxon>Portuninae</taxon>
        <taxon>Portunus</taxon>
    </lineage>
</organism>